<organism evidence="1 2">
    <name type="scientific">Koribacter versatilis (strain Ellin345)</name>
    <dbReference type="NCBI Taxonomy" id="204669"/>
    <lineage>
        <taxon>Bacteria</taxon>
        <taxon>Pseudomonadati</taxon>
        <taxon>Acidobacteriota</taxon>
        <taxon>Terriglobia</taxon>
        <taxon>Terriglobales</taxon>
        <taxon>Candidatus Korobacteraceae</taxon>
        <taxon>Candidatus Korobacter</taxon>
    </lineage>
</organism>
<protein>
    <submittedName>
        <fullName evidence="1">Uncharacterized protein</fullName>
    </submittedName>
</protein>
<dbReference type="EnsemblBacteria" id="ABF42509">
    <property type="protein sequence ID" value="ABF42509"/>
    <property type="gene ID" value="Acid345_3508"/>
</dbReference>
<evidence type="ECO:0000313" key="1">
    <source>
        <dbReference type="EMBL" id="ABF42509.1"/>
    </source>
</evidence>
<accession>Q1IKU1</accession>
<proteinExistence type="predicted"/>
<gene>
    <name evidence="1" type="ordered locus">Acid345_3508</name>
</gene>
<reference evidence="1 2" key="1">
    <citation type="journal article" date="2009" name="Appl. Environ. Microbiol.">
        <title>Three genomes from the phylum Acidobacteria provide insight into the lifestyles of these microorganisms in soils.</title>
        <authorList>
            <person name="Ward N.L."/>
            <person name="Challacombe J.F."/>
            <person name="Janssen P.H."/>
            <person name="Henrissat B."/>
            <person name="Coutinho P.M."/>
            <person name="Wu M."/>
            <person name="Xie G."/>
            <person name="Haft D.H."/>
            <person name="Sait M."/>
            <person name="Badger J."/>
            <person name="Barabote R.D."/>
            <person name="Bradley B."/>
            <person name="Brettin T.S."/>
            <person name="Brinkac L.M."/>
            <person name="Bruce D."/>
            <person name="Creasy T."/>
            <person name="Daugherty S.C."/>
            <person name="Davidsen T.M."/>
            <person name="DeBoy R.T."/>
            <person name="Detter J.C."/>
            <person name="Dodson R.J."/>
            <person name="Durkin A.S."/>
            <person name="Ganapathy A."/>
            <person name="Gwinn-Giglio M."/>
            <person name="Han C.S."/>
            <person name="Khouri H."/>
            <person name="Kiss H."/>
            <person name="Kothari S.P."/>
            <person name="Madupu R."/>
            <person name="Nelson K.E."/>
            <person name="Nelson W.C."/>
            <person name="Paulsen I."/>
            <person name="Penn K."/>
            <person name="Ren Q."/>
            <person name="Rosovitz M.J."/>
            <person name="Selengut J.D."/>
            <person name="Shrivastava S."/>
            <person name="Sullivan S.A."/>
            <person name="Tapia R."/>
            <person name="Thompson L.S."/>
            <person name="Watkins K.L."/>
            <person name="Yang Q."/>
            <person name="Yu C."/>
            <person name="Zafar N."/>
            <person name="Zhou L."/>
            <person name="Kuske C.R."/>
        </authorList>
    </citation>
    <scope>NUCLEOTIDE SEQUENCE [LARGE SCALE GENOMIC DNA]</scope>
    <source>
        <strain evidence="1 2">Ellin345</strain>
    </source>
</reference>
<dbReference type="AlphaFoldDB" id="Q1IKU1"/>
<dbReference type="EMBL" id="CP000360">
    <property type="protein sequence ID" value="ABF42509.1"/>
    <property type="molecule type" value="Genomic_DNA"/>
</dbReference>
<dbReference type="Proteomes" id="UP000002432">
    <property type="component" value="Chromosome"/>
</dbReference>
<dbReference type="STRING" id="204669.Acid345_3508"/>
<name>Q1IKU1_KORVE</name>
<dbReference type="KEGG" id="aba:Acid345_3508"/>
<dbReference type="HOGENOM" id="CLU_1287437_0_0_0"/>
<evidence type="ECO:0000313" key="2">
    <source>
        <dbReference type="Proteomes" id="UP000002432"/>
    </source>
</evidence>
<keyword evidence="2" id="KW-1185">Reference proteome</keyword>
<sequence>MTMLAGTLACTKLAPPKPGVKELQSSREAVRAAWSWQEDASVNESGRWTPLFLSKVECLSRRDMMWTMRPVKEELDSQGRMIVHEIWFDGTWYTSDGRYWETLKDADKKIPGKLNIGCGEGPARVWDGSLYSELDEVIRKGAIVPGEKMTANGFDCTWFDVSLSVGEPPRYTVCINAASNLPQVVRSRENGHEYTYTLSQWNTASVGVPPELSR</sequence>